<evidence type="ECO:0000313" key="2">
    <source>
        <dbReference type="Proteomes" id="UP001239111"/>
    </source>
</evidence>
<name>A0ACC2NY85_9HYME</name>
<proteinExistence type="predicted"/>
<protein>
    <submittedName>
        <fullName evidence="1">Uncharacterized protein</fullName>
    </submittedName>
</protein>
<evidence type="ECO:0000313" key="1">
    <source>
        <dbReference type="EMBL" id="KAJ8675766.1"/>
    </source>
</evidence>
<keyword evidence="2" id="KW-1185">Reference proteome</keyword>
<reference evidence="1" key="1">
    <citation type="submission" date="2023-04" db="EMBL/GenBank/DDBJ databases">
        <title>A chromosome-level genome assembly of the parasitoid wasp Eretmocerus hayati.</title>
        <authorList>
            <person name="Zhong Y."/>
            <person name="Liu S."/>
            <person name="Liu Y."/>
        </authorList>
    </citation>
    <scope>NUCLEOTIDE SEQUENCE</scope>
    <source>
        <strain evidence="1">ZJU_SS_LIU_2023</strain>
    </source>
</reference>
<accession>A0ACC2NY85</accession>
<sequence length="194" mass="22106">MHPEHIIEFTRHIVRIDFPRTPIKPKPLEKNSPHDHLAFEQCWFCFHSIAHANYSATSGCYDSPPELYKSEPVIMPKTHSKRRKQGHNLQRKPASSKNTSNKRSSDVEQRVTVADTHISSSKEPEWHNSSYTDDSNGTVLFNIDTDTCVYEAKVASDSSQITSVNSDTISEILALQNSLHQNLTTLQKQNYRNS</sequence>
<gene>
    <name evidence="1" type="ORF">QAD02_011552</name>
</gene>
<dbReference type="Proteomes" id="UP001239111">
    <property type="component" value="Chromosome 2"/>
</dbReference>
<dbReference type="EMBL" id="CM056742">
    <property type="protein sequence ID" value="KAJ8675766.1"/>
    <property type="molecule type" value="Genomic_DNA"/>
</dbReference>
<comment type="caution">
    <text evidence="1">The sequence shown here is derived from an EMBL/GenBank/DDBJ whole genome shotgun (WGS) entry which is preliminary data.</text>
</comment>
<organism evidence="1 2">
    <name type="scientific">Eretmocerus hayati</name>
    <dbReference type="NCBI Taxonomy" id="131215"/>
    <lineage>
        <taxon>Eukaryota</taxon>
        <taxon>Metazoa</taxon>
        <taxon>Ecdysozoa</taxon>
        <taxon>Arthropoda</taxon>
        <taxon>Hexapoda</taxon>
        <taxon>Insecta</taxon>
        <taxon>Pterygota</taxon>
        <taxon>Neoptera</taxon>
        <taxon>Endopterygota</taxon>
        <taxon>Hymenoptera</taxon>
        <taxon>Apocrita</taxon>
        <taxon>Proctotrupomorpha</taxon>
        <taxon>Chalcidoidea</taxon>
        <taxon>Aphelinidae</taxon>
        <taxon>Aphelininae</taxon>
        <taxon>Eretmocerus</taxon>
    </lineage>
</organism>